<dbReference type="Proteomes" id="UP000226431">
    <property type="component" value="Unassembled WGS sequence"/>
</dbReference>
<name>A0A2C5YPN3_9HYPO</name>
<protein>
    <submittedName>
        <fullName evidence="1">Uncharacterized protein</fullName>
    </submittedName>
</protein>
<gene>
    <name evidence="1" type="ORF">CDD80_7172</name>
</gene>
<evidence type="ECO:0000313" key="1">
    <source>
        <dbReference type="EMBL" id="PHH68871.1"/>
    </source>
</evidence>
<organism evidence="1 2">
    <name type="scientific">Ophiocordyceps camponoti-rufipedis</name>
    <dbReference type="NCBI Taxonomy" id="2004952"/>
    <lineage>
        <taxon>Eukaryota</taxon>
        <taxon>Fungi</taxon>
        <taxon>Dikarya</taxon>
        <taxon>Ascomycota</taxon>
        <taxon>Pezizomycotina</taxon>
        <taxon>Sordariomycetes</taxon>
        <taxon>Hypocreomycetidae</taxon>
        <taxon>Hypocreales</taxon>
        <taxon>Ophiocordycipitaceae</taxon>
        <taxon>Ophiocordyceps</taxon>
    </lineage>
</organism>
<proteinExistence type="predicted"/>
<evidence type="ECO:0000313" key="2">
    <source>
        <dbReference type="Proteomes" id="UP000226431"/>
    </source>
</evidence>
<sequence length="422" mass="48253">MSYVNIFQLAQACRGRFEFQLTRFDRATEVELLEKYQQRFTRWIRVLHVFNENNGIDFCLRKDLVLHDLVLRSLDALHVELQQKKLLSGLHCLVPVIQVSIDQRVAIGVIYDWGMTNAGRSSIMMSQKAVIIDALRQNNDVHYPRAIEERPLVCSIPTTINPYIRISMSRAVKNFIFQDFKLARICDDSQGGAFHLIVNDERELEIQSREMERIASLPTMRPFVGNPRYSRLVQHVVAYKYLESLQGPLHVPFLLQFLAGFVPMGNNTAKLRVSNKGSTPLYLTVLNFTPQWEVIVLKRLAMSIDKELSVVLGSKVAEPLRARGVLKCHDVAKAFVTSKPIEHLPDAILPPISLDEDAEVCAIGNEFYAWLNDLHHQLACQSWWCGSYDDWIRWTGIMTASMTWAAQPPFLIPFSPPISISF</sequence>
<dbReference type="OrthoDB" id="3223806at2759"/>
<comment type="caution">
    <text evidence="1">The sequence shown here is derived from an EMBL/GenBank/DDBJ whole genome shotgun (WGS) entry which is preliminary data.</text>
</comment>
<dbReference type="EMBL" id="NJES01000869">
    <property type="protein sequence ID" value="PHH68871.1"/>
    <property type="molecule type" value="Genomic_DNA"/>
</dbReference>
<reference evidence="1 2" key="1">
    <citation type="submission" date="2017-06" db="EMBL/GenBank/DDBJ databases">
        <title>Ant-infecting Ophiocordyceps genomes reveal a high diversity of potential behavioral manipulation genes and a possible major role for enterotoxins.</title>
        <authorList>
            <person name="De Bekker C."/>
            <person name="Evans H.C."/>
            <person name="Brachmann A."/>
            <person name="Hughes D.P."/>
        </authorList>
    </citation>
    <scope>NUCLEOTIDE SEQUENCE [LARGE SCALE GENOMIC DNA]</scope>
    <source>
        <strain evidence="1 2">Map16</strain>
    </source>
</reference>
<accession>A0A2C5YPN3</accession>
<dbReference type="AlphaFoldDB" id="A0A2C5YPN3"/>
<keyword evidence="2" id="KW-1185">Reference proteome</keyword>